<dbReference type="InterPro" id="IPR022770">
    <property type="entry name" value="IucA/IucC-like_C"/>
</dbReference>
<dbReference type="EMBL" id="QGGL01000013">
    <property type="protein sequence ID" value="PWK09621.1"/>
    <property type="molecule type" value="Genomic_DNA"/>
</dbReference>
<evidence type="ECO:0000259" key="4">
    <source>
        <dbReference type="Pfam" id="PF06276"/>
    </source>
</evidence>
<sequence length="1205" mass="134125">MESVDTARNHDLQQRANEIVLRDLVNALLQEQWLGILGRGQLVARLPDDFADRVRGIEFQLTGAEQYFLLDLGGGGTLVMRLRPQRFLQPVKLDRLPVLWVQADAVQPLDPVRFLQKLAELANEQERAVVLPNLAEFLQELQDSVTHTALSLEAGARFAQNGVGNLLQMEQLSALRDRPFHPTARAKRGFSPAEYRAYSSEFGNAFDLVWLALRRDYLKQGNRAPAEIADLVLNEQENQHLQAAMAKKGLSSAAYLAIPVHPWQMEHLLPQVYAEEFAQGILVHLDTCVGRYTATSSLRALSRVEGGASHVKVPIGIYSLAALRILPLRYLHNAEQAQGVLQRVIDADRFLKSRLQLCEESKWWGFHDPDGDLFADKPGHLACLIRQYPQDLLADEELDLLSMSALAVLDQQGRMPAFDNVLVARGDLTAGAALHLFREIAEFFIATVAGCFRYGMMPEVHGQNVMLTFRAGHVEGMLLRDHDTIRLYMPWLEREGFQDPGYVVKQGTPNSLINPTPEALLSYFQTLGLQVNLYAIADAVAQAYGVEEAQLWEAMRDAVEACLRGQAPADVRAVLQQTLLQNATWPTRTLIAPLLQRSGSGGGSMPAGVGVTANPLLEVGNPSEERARRARDWAEQAAVERLLNAYLRETQTGQYEASSESGFRIHLPTTKVALRGQFAYWSPVGHHRYEPLFGVEHADGTYLRVRSALELADLLLHELAAGDEYNVRGWQRGQTMRSNLINSIEKTTLYLTHREAQSSPHTSLLSLPRLERLAAAEQSLLFGHPFHPTPKSSEGFSQEDLHAYAPELGATFQLHYFAVAPDVVREAFLQNADGAVIPSAVQQAARERLLPAQSAYPLLPCHPWQAKYLLGLAEVRDLIDQGVLVNLGALGNPVYPTSSVRTVWDPHHGYFFKLPLNVRITHFVRVNPLEQLERTLDASRVLKQIAPQIPVPEFCILQEVGYRTLRLEHTAPDVQDDLAASFGVIFRTAIAQHPVGEDAPLVVASLLEQHPWADVPPLLEAVHTAARSQGVASDADFLKKWLGRYLDLSLVPLMWLYTRFGISIEAHVQNSMVAFDKGWPAQFCVRDLEGVSIARSQAQRLAIPPQSPVLFAEAEAWERLQYYFFVNHLGHLIHTLGYHGGVDELELWKVVAEKLEVGQPSTKALLETATLPAKANLTSCFQNRGETPSYVKVVNPLANCGVLLK</sequence>
<dbReference type="GO" id="GO:0019290">
    <property type="term" value="P:siderophore biosynthetic process"/>
    <property type="evidence" value="ECO:0007669"/>
    <property type="project" value="InterPro"/>
</dbReference>
<accession>A0A316D7R3</accession>
<feature type="domain" description="Aerobactin siderophore biosynthesis IucA/IucC-like C-terminal" evidence="4">
    <location>
        <begin position="1040"/>
        <end position="1186"/>
    </location>
</feature>
<comment type="caution">
    <text evidence="5">The sequence shown here is derived from an EMBL/GenBank/DDBJ whole genome shotgun (WGS) entry which is preliminary data.</text>
</comment>
<dbReference type="GO" id="GO:0016881">
    <property type="term" value="F:acid-amino acid ligase activity"/>
    <property type="evidence" value="ECO:0007669"/>
    <property type="project" value="UniProtKB-ARBA"/>
</dbReference>
<gene>
    <name evidence="5" type="ORF">C7459_11355</name>
</gene>
<dbReference type="Gene3D" id="1.10.510.40">
    <property type="match status" value="2"/>
</dbReference>
<evidence type="ECO:0000259" key="3">
    <source>
        <dbReference type="Pfam" id="PF04183"/>
    </source>
</evidence>
<dbReference type="Proteomes" id="UP000245634">
    <property type="component" value="Unassembled WGS sequence"/>
</dbReference>
<evidence type="ECO:0000313" key="6">
    <source>
        <dbReference type="Proteomes" id="UP000245634"/>
    </source>
</evidence>
<reference evidence="5 6" key="1">
    <citation type="submission" date="2018-05" db="EMBL/GenBank/DDBJ databases">
        <title>Genomic Encyclopedia of Type Strains, Phase IV (KMG-IV): sequencing the most valuable type-strain genomes for metagenomic binning, comparative biology and taxonomic classification.</title>
        <authorList>
            <person name="Goeker M."/>
        </authorList>
    </citation>
    <scope>NUCLEOTIDE SEQUENCE [LARGE SCALE GENOMIC DNA]</scope>
    <source>
        <strain evidence="5 6">DSM 18773</strain>
    </source>
</reference>
<protein>
    <submittedName>
        <fullName evidence="5">Siderophore synthetase component</fullName>
    </submittedName>
</protein>
<dbReference type="Pfam" id="PF06276">
    <property type="entry name" value="FhuF"/>
    <property type="match status" value="2"/>
</dbReference>
<dbReference type="InterPro" id="IPR037455">
    <property type="entry name" value="LucA/IucC-like"/>
</dbReference>
<dbReference type="RefSeq" id="WP_170119484.1">
    <property type="nucleotide sequence ID" value="NZ_QGGL01000013.1"/>
</dbReference>
<proteinExistence type="inferred from homology"/>
<comment type="similarity">
    <text evidence="2">Belongs to the IucA/IucC family.</text>
</comment>
<dbReference type="InterPro" id="IPR007310">
    <property type="entry name" value="Aerobactin_biosyn_IucA/IucC_N"/>
</dbReference>
<evidence type="ECO:0000313" key="5">
    <source>
        <dbReference type="EMBL" id="PWK09621.1"/>
    </source>
</evidence>
<dbReference type="PANTHER" id="PTHR34384:SF5">
    <property type="entry name" value="L-2,3-DIAMINOPROPANOATE--CITRATE LIGASE"/>
    <property type="match status" value="1"/>
</dbReference>
<evidence type="ECO:0000256" key="1">
    <source>
        <dbReference type="ARBA" id="ARBA00004924"/>
    </source>
</evidence>
<dbReference type="AlphaFoldDB" id="A0A316D7R3"/>
<organism evidence="5 6">
    <name type="scientific">Tumebacillus permanentifrigoris</name>
    <dbReference type="NCBI Taxonomy" id="378543"/>
    <lineage>
        <taxon>Bacteria</taxon>
        <taxon>Bacillati</taxon>
        <taxon>Bacillota</taxon>
        <taxon>Bacilli</taxon>
        <taxon>Bacillales</taxon>
        <taxon>Alicyclobacillaceae</taxon>
        <taxon>Tumebacillus</taxon>
    </lineage>
</organism>
<name>A0A316D7R3_9BACL</name>
<keyword evidence="6" id="KW-1185">Reference proteome</keyword>
<dbReference type="PANTHER" id="PTHR34384">
    <property type="entry name" value="L-2,3-DIAMINOPROPANOATE--CITRATE LIGASE"/>
    <property type="match status" value="1"/>
</dbReference>
<comment type="pathway">
    <text evidence="1">Siderophore biosynthesis.</text>
</comment>
<feature type="domain" description="Aerobactin siderophore biosynthesis IucA/IucC N-terminal" evidence="3">
    <location>
        <begin position="773"/>
        <end position="1007"/>
    </location>
</feature>
<dbReference type="Gene3D" id="6.10.250.3370">
    <property type="match status" value="1"/>
</dbReference>
<dbReference type="Pfam" id="PF04183">
    <property type="entry name" value="IucA_IucC"/>
    <property type="match status" value="2"/>
</dbReference>
<evidence type="ECO:0000256" key="2">
    <source>
        <dbReference type="ARBA" id="ARBA00007832"/>
    </source>
</evidence>
<feature type="domain" description="Aerobactin siderophore biosynthesis IucA/IucC-like C-terminal" evidence="4">
    <location>
        <begin position="452"/>
        <end position="590"/>
    </location>
</feature>
<feature type="domain" description="Aerobactin siderophore biosynthesis IucA/IucC N-terminal" evidence="3">
    <location>
        <begin position="166"/>
        <end position="407"/>
    </location>
</feature>